<dbReference type="EMBL" id="JAMQGP010000002">
    <property type="protein sequence ID" value="MCM2679387.1"/>
    <property type="molecule type" value="Genomic_DNA"/>
</dbReference>
<dbReference type="SUPFAM" id="SSF56925">
    <property type="entry name" value="OMPA-like"/>
    <property type="match status" value="1"/>
</dbReference>
<protein>
    <recommendedName>
        <fullName evidence="4">Outer membrane protein beta-barrel domain-containing protein</fullName>
    </recommendedName>
</protein>
<dbReference type="InterPro" id="IPR011250">
    <property type="entry name" value="OMP/PagP_B-barrel"/>
</dbReference>
<evidence type="ECO:0008006" key="4">
    <source>
        <dbReference type="Google" id="ProtNLM"/>
    </source>
</evidence>
<reference evidence="2 3" key="1">
    <citation type="journal article" date="2013" name="Antonie Van Leeuwenhoek">
        <title>Echinimonas agarilytica gen. nov., sp. nov., a new gammaproteobacterium isolated from the sea urchin Strongylocentrotus intermedius.</title>
        <authorList>
            <person name="Nedashkovskaya O.I."/>
            <person name="Stenkova A.M."/>
            <person name="Zhukova N.V."/>
            <person name="Van Trappen S."/>
            <person name="Lee J.S."/>
            <person name="Kim S.B."/>
        </authorList>
    </citation>
    <scope>NUCLEOTIDE SEQUENCE [LARGE SCALE GENOMIC DNA]</scope>
    <source>
        <strain evidence="2 3">KMM 6351</strain>
    </source>
</reference>
<dbReference type="RefSeq" id="WP_251260733.1">
    <property type="nucleotide sequence ID" value="NZ_JAMQGP010000002.1"/>
</dbReference>
<dbReference type="AlphaFoldDB" id="A0AA42B712"/>
<keyword evidence="3" id="KW-1185">Reference proteome</keyword>
<evidence type="ECO:0000256" key="1">
    <source>
        <dbReference type="SAM" id="SignalP"/>
    </source>
</evidence>
<name>A0AA42B712_9GAMM</name>
<feature type="chain" id="PRO_5041382052" description="Outer membrane protein beta-barrel domain-containing protein" evidence="1">
    <location>
        <begin position="24"/>
        <end position="209"/>
    </location>
</feature>
<evidence type="ECO:0000313" key="2">
    <source>
        <dbReference type="EMBL" id="MCM2679387.1"/>
    </source>
</evidence>
<dbReference type="Proteomes" id="UP001165393">
    <property type="component" value="Unassembled WGS sequence"/>
</dbReference>
<gene>
    <name evidence="2" type="ORF">NAF29_06850</name>
</gene>
<proteinExistence type="predicted"/>
<sequence>MPRLLRHFVPLFMILFVHFSSTASNWDVAFLAGPSGSDSFESSDEDDFKLDTKSGNHAAMVVNYLQRYKGSHRLQYELYVGQTDTDLTLKDLHTLDTQRYDMNIRYYHIGGTYELSEPDRAMIPFVGASLGMSQFDAESFDTENEFSMGFSGGFKWLYKESVGVRVDGRVFATFMDTNSAIFCSGGCIGAVQSDVWWQYQITAGLMARF</sequence>
<organism evidence="2 3">
    <name type="scientific">Echinimonas agarilytica</name>
    <dbReference type="NCBI Taxonomy" id="1215918"/>
    <lineage>
        <taxon>Bacteria</taxon>
        <taxon>Pseudomonadati</taxon>
        <taxon>Pseudomonadota</taxon>
        <taxon>Gammaproteobacteria</taxon>
        <taxon>Alteromonadales</taxon>
        <taxon>Echinimonadaceae</taxon>
        <taxon>Echinimonas</taxon>
    </lineage>
</organism>
<feature type="signal peptide" evidence="1">
    <location>
        <begin position="1"/>
        <end position="23"/>
    </location>
</feature>
<comment type="caution">
    <text evidence="2">The sequence shown here is derived from an EMBL/GenBank/DDBJ whole genome shotgun (WGS) entry which is preliminary data.</text>
</comment>
<accession>A0AA42B712</accession>
<dbReference type="Gene3D" id="2.40.160.20">
    <property type="match status" value="1"/>
</dbReference>
<keyword evidence="1" id="KW-0732">Signal</keyword>
<evidence type="ECO:0000313" key="3">
    <source>
        <dbReference type="Proteomes" id="UP001165393"/>
    </source>
</evidence>